<feature type="transmembrane region" description="Helical" evidence="1">
    <location>
        <begin position="131"/>
        <end position="149"/>
    </location>
</feature>
<dbReference type="AlphaFoldDB" id="A0A1E2SNE9"/>
<feature type="transmembrane region" description="Helical" evidence="1">
    <location>
        <begin position="254"/>
        <end position="273"/>
    </location>
</feature>
<feature type="transmembrane region" description="Helical" evidence="1">
    <location>
        <begin position="50"/>
        <end position="68"/>
    </location>
</feature>
<feature type="transmembrane region" description="Helical" evidence="1">
    <location>
        <begin position="80"/>
        <end position="98"/>
    </location>
</feature>
<evidence type="ECO:0000313" key="3">
    <source>
        <dbReference type="Proteomes" id="UP000094426"/>
    </source>
</evidence>
<dbReference type="OrthoDB" id="5186621at2"/>
<dbReference type="EMBL" id="LNZG01000001">
    <property type="protein sequence ID" value="ODA91290.1"/>
    <property type="molecule type" value="Genomic_DNA"/>
</dbReference>
<dbReference type="Proteomes" id="UP000094426">
    <property type="component" value="Unassembled WGS sequence"/>
</dbReference>
<keyword evidence="1" id="KW-0472">Membrane</keyword>
<accession>A0A1E2SNE9</accession>
<dbReference type="RefSeq" id="WP_011186587.1">
    <property type="nucleotide sequence ID" value="NZ_LNZG01000001.1"/>
</dbReference>
<proteinExistence type="predicted"/>
<feature type="transmembrane region" description="Helical" evidence="1">
    <location>
        <begin position="212"/>
        <end position="242"/>
    </location>
</feature>
<feature type="transmembrane region" description="Helical" evidence="1">
    <location>
        <begin position="104"/>
        <end position="124"/>
    </location>
</feature>
<reference evidence="2 3" key="1">
    <citation type="submission" date="2015-11" db="EMBL/GenBank/DDBJ databases">
        <authorList>
            <person name="Zhang Y."/>
            <person name="Guo Z."/>
        </authorList>
    </citation>
    <scope>NUCLEOTIDE SEQUENCE [LARGE SCALE GENOMIC DNA]</scope>
    <source>
        <strain evidence="3">gdw1</strain>
    </source>
</reference>
<gene>
    <name evidence="2" type="ORF">ATY41_00945</name>
</gene>
<name>A0A1E2SNE9_LEIXY</name>
<evidence type="ECO:0000256" key="1">
    <source>
        <dbReference type="SAM" id="Phobius"/>
    </source>
</evidence>
<organism evidence="2 3">
    <name type="scientific">Leifsonia xyli subsp. xyli</name>
    <dbReference type="NCBI Taxonomy" id="59736"/>
    <lineage>
        <taxon>Bacteria</taxon>
        <taxon>Bacillati</taxon>
        <taxon>Actinomycetota</taxon>
        <taxon>Actinomycetes</taxon>
        <taxon>Micrococcales</taxon>
        <taxon>Microbacteriaceae</taxon>
        <taxon>Leifsonia</taxon>
    </lineage>
</organism>
<feature type="transmembrane region" description="Helical" evidence="1">
    <location>
        <begin position="181"/>
        <end position="200"/>
    </location>
</feature>
<keyword evidence="1" id="KW-1133">Transmembrane helix</keyword>
<evidence type="ECO:0008006" key="4">
    <source>
        <dbReference type="Google" id="ProtNLM"/>
    </source>
</evidence>
<sequence>MGSVALAAVLAAGAVAILLVLLVPARLARATALSIALVVAVVGATLTAGSNVSMASMAFGSVILGISLVRVRSSSSGERLLQGVLCAWWVLAMLSTLVMHGRSVSGMLVFGTFALLVSHVALHLDRASVRLFVRVTLAVMVVEVALAALEFGAGMQPLWGYLAGARANPLIDGFDRAQGTFGHPIVFCWFLAVCATLVWVDAGRLTRRWRLPLLAVVVAGLALSGTRSAMVSFAVGVILHLAMRPGLAKWMRNLLIAGGAAFVALAIGAGSRISELTADLLDSGSWAQRIGNLARIPDLLA</sequence>
<protein>
    <recommendedName>
        <fullName evidence="4">O-antigen ligase domain-containing protein</fullName>
    </recommendedName>
</protein>
<keyword evidence="1" id="KW-0812">Transmembrane</keyword>
<comment type="caution">
    <text evidence="2">The sequence shown here is derived from an EMBL/GenBank/DDBJ whole genome shotgun (WGS) entry which is preliminary data.</text>
</comment>
<evidence type="ECO:0000313" key="2">
    <source>
        <dbReference type="EMBL" id="ODA91290.1"/>
    </source>
</evidence>